<feature type="domain" description="FAD dependent oxidoreductase" evidence="2">
    <location>
        <begin position="2"/>
        <end position="333"/>
    </location>
</feature>
<dbReference type="InterPro" id="IPR036188">
    <property type="entry name" value="FAD/NAD-bd_sf"/>
</dbReference>
<protein>
    <recommendedName>
        <fullName evidence="2">FAD dependent oxidoreductase domain-containing protein</fullName>
    </recommendedName>
</protein>
<evidence type="ECO:0000313" key="3">
    <source>
        <dbReference type="EMBL" id="GAA4622776.1"/>
    </source>
</evidence>
<dbReference type="Proteomes" id="UP001501442">
    <property type="component" value="Unassembled WGS sequence"/>
</dbReference>
<evidence type="ECO:0000313" key="4">
    <source>
        <dbReference type="Proteomes" id="UP001501442"/>
    </source>
</evidence>
<keyword evidence="4" id="KW-1185">Reference proteome</keyword>
<evidence type="ECO:0000256" key="1">
    <source>
        <dbReference type="ARBA" id="ARBA00023002"/>
    </source>
</evidence>
<gene>
    <name evidence="3" type="ORF">GCM10023196_016330</name>
</gene>
<name>A0ABP8U541_9ACTN</name>
<dbReference type="RefSeq" id="WP_345430036.1">
    <property type="nucleotide sequence ID" value="NZ_BAABHK010000002.1"/>
</dbReference>
<dbReference type="Pfam" id="PF01266">
    <property type="entry name" value="DAO"/>
    <property type="match status" value="1"/>
</dbReference>
<evidence type="ECO:0000259" key="2">
    <source>
        <dbReference type="Pfam" id="PF01266"/>
    </source>
</evidence>
<dbReference type="Gene3D" id="3.50.50.60">
    <property type="entry name" value="FAD/NAD(P)-binding domain"/>
    <property type="match status" value="1"/>
</dbReference>
<dbReference type="EMBL" id="BAABHK010000002">
    <property type="protein sequence ID" value="GAA4622776.1"/>
    <property type="molecule type" value="Genomic_DNA"/>
</dbReference>
<comment type="caution">
    <text evidence="3">The sequence shown here is derived from an EMBL/GenBank/DDBJ whole genome shotgun (WGS) entry which is preliminary data.</text>
</comment>
<organism evidence="3 4">
    <name type="scientific">Actinoallomurus vinaceus</name>
    <dbReference type="NCBI Taxonomy" id="1080074"/>
    <lineage>
        <taxon>Bacteria</taxon>
        <taxon>Bacillati</taxon>
        <taxon>Actinomycetota</taxon>
        <taxon>Actinomycetes</taxon>
        <taxon>Streptosporangiales</taxon>
        <taxon>Thermomonosporaceae</taxon>
        <taxon>Actinoallomurus</taxon>
    </lineage>
</organism>
<dbReference type="SUPFAM" id="SSF51905">
    <property type="entry name" value="FAD/NAD(P)-binding domain"/>
    <property type="match status" value="1"/>
</dbReference>
<proteinExistence type="predicted"/>
<accession>A0ABP8U541</accession>
<dbReference type="PANTHER" id="PTHR13847">
    <property type="entry name" value="SARCOSINE DEHYDROGENASE-RELATED"/>
    <property type="match status" value="1"/>
</dbReference>
<dbReference type="Gene3D" id="3.30.9.10">
    <property type="entry name" value="D-Amino Acid Oxidase, subunit A, domain 2"/>
    <property type="match status" value="1"/>
</dbReference>
<keyword evidence="1" id="KW-0560">Oxidoreductase</keyword>
<dbReference type="PANTHER" id="PTHR13847:SF287">
    <property type="entry name" value="FAD-DEPENDENT OXIDOREDUCTASE DOMAIN-CONTAINING PROTEIN 1"/>
    <property type="match status" value="1"/>
</dbReference>
<reference evidence="4" key="1">
    <citation type="journal article" date="2019" name="Int. J. Syst. Evol. Microbiol.">
        <title>The Global Catalogue of Microorganisms (GCM) 10K type strain sequencing project: providing services to taxonomists for standard genome sequencing and annotation.</title>
        <authorList>
            <consortium name="The Broad Institute Genomics Platform"/>
            <consortium name="The Broad Institute Genome Sequencing Center for Infectious Disease"/>
            <person name="Wu L."/>
            <person name="Ma J."/>
        </authorList>
    </citation>
    <scope>NUCLEOTIDE SEQUENCE [LARGE SCALE GENOMIC DNA]</scope>
    <source>
        <strain evidence="4">JCM 17939</strain>
    </source>
</reference>
<dbReference type="InterPro" id="IPR006076">
    <property type="entry name" value="FAD-dep_OxRdtase"/>
</dbReference>
<sequence length="337" mass="34829">MRIAIIGGGIAGALLALRLRQASRRVEPVVYTGSAADASGASGGLTRAFESDPEACRTAAEGLAELRASATLRDWAGFRETGSLYLLPADADPAGPLAVVDELLPGSAAVLDREGLRRAYPFRDLPAGTLGVAERHAGHIHPDRLRAAALRDPGISVRRTPVLAVTPKAEVRLPGGATAGHDAVVVAAGAWTSRLLARSGLPADGLRTKQIQYTVCAADIRGLGAFVDESTGFYGRPAEPGTFLLGLPADRWDVDPDAVTPDAELAHRTVAHARDTFGTPVEPIRTVASFDCYHDPAGLRLRPVAAGAPVFTFTGGSGGAAKTILATSRTAAAALLA</sequence>